<evidence type="ECO:0000256" key="1">
    <source>
        <dbReference type="ARBA" id="ARBA00009437"/>
    </source>
</evidence>
<dbReference type="Pfam" id="PF03466">
    <property type="entry name" value="LysR_substrate"/>
    <property type="match status" value="1"/>
</dbReference>
<comment type="similarity">
    <text evidence="1">Belongs to the LysR transcriptional regulatory family.</text>
</comment>
<reference evidence="6" key="2">
    <citation type="journal article" date="2021" name="Microbiol. Resour. Announc.">
        <title>Complete Genome Sequence of Polycladomyces abyssicola JIR-001T, Isolated from Hemipelagic Sediment in Deep Seawater.</title>
        <authorList>
            <person name="Tsubouchi T."/>
            <person name="Kaneko Y."/>
        </authorList>
    </citation>
    <scope>NUCLEOTIDE SEQUENCE</scope>
    <source>
        <strain evidence="6">JIR-001</strain>
    </source>
</reference>
<sequence>MEWQQLEYFQTVAREQHFTRAAKKLAISQPALSRSIARLEDELGVPLFERSGRSIRLNRYGEMFLEQVDAALGLINEGVQKLRDMVDPERGTVSLAFLHTLGTHLVPDLLGSFRKKHPHIQFQLFQDASSDLFERLKAGELDLCLSSGPVKMSGVVWEELFRDELYVIVPEHHPLADRDEINLWEIADEPFISLKKGYGLRALTDRLCRQAGFTPNITFEGEEVTTVAGLVSAGLGVALIPETGGEDMRQIRRLHVRSPHCQRVIGIAWVEGRYLSPAAKLFRQFVLDHFR</sequence>
<dbReference type="Pfam" id="PF00126">
    <property type="entry name" value="HTH_1"/>
    <property type="match status" value="1"/>
</dbReference>
<dbReference type="Gene3D" id="1.10.10.10">
    <property type="entry name" value="Winged helix-like DNA-binding domain superfamily/Winged helix DNA-binding domain"/>
    <property type="match status" value="1"/>
</dbReference>
<evidence type="ECO:0000313" key="6">
    <source>
        <dbReference type="EMBL" id="BCU81911.1"/>
    </source>
</evidence>
<dbReference type="GO" id="GO:0005829">
    <property type="term" value="C:cytosol"/>
    <property type="evidence" value="ECO:0007669"/>
    <property type="project" value="TreeGrafter"/>
</dbReference>
<keyword evidence="3" id="KW-0238">DNA-binding</keyword>
<dbReference type="InterPro" id="IPR000847">
    <property type="entry name" value="LysR_HTH_N"/>
</dbReference>
<evidence type="ECO:0000256" key="3">
    <source>
        <dbReference type="ARBA" id="ARBA00023125"/>
    </source>
</evidence>
<dbReference type="SUPFAM" id="SSF46785">
    <property type="entry name" value="Winged helix' DNA-binding domain"/>
    <property type="match status" value="1"/>
</dbReference>
<dbReference type="KEGG" id="pabs:JIR001_16940"/>
<dbReference type="PANTHER" id="PTHR30419:SF28">
    <property type="entry name" value="HTH-TYPE TRANSCRIPTIONAL REGULATOR BSDA"/>
    <property type="match status" value="1"/>
</dbReference>
<dbReference type="InterPro" id="IPR005119">
    <property type="entry name" value="LysR_subst-bd"/>
</dbReference>
<reference evidence="6" key="1">
    <citation type="journal article" date="2013" name="Int. J. Syst. Evol. Microbiol.">
        <title>Polycladomyces abyssicola gen. nov., sp. nov., a thermophilic filamentous bacterium isolated from hemipelagic sediment.</title>
        <authorList>
            <person name="Tsubouchi T."/>
            <person name="Shimane Y."/>
            <person name="Mori K."/>
            <person name="Usui K."/>
            <person name="Hiraki T."/>
            <person name="Tame A."/>
            <person name="Uematsu K."/>
            <person name="Maruyama T."/>
            <person name="Hatada Y."/>
        </authorList>
    </citation>
    <scope>NUCLEOTIDE SEQUENCE</scope>
    <source>
        <strain evidence="6">JIR-001</strain>
    </source>
</reference>
<evidence type="ECO:0000259" key="5">
    <source>
        <dbReference type="PROSITE" id="PS50931"/>
    </source>
</evidence>
<proteinExistence type="inferred from homology"/>
<dbReference type="PROSITE" id="PS50931">
    <property type="entry name" value="HTH_LYSR"/>
    <property type="match status" value="1"/>
</dbReference>
<dbReference type="InterPro" id="IPR036390">
    <property type="entry name" value="WH_DNA-bd_sf"/>
</dbReference>
<evidence type="ECO:0000256" key="2">
    <source>
        <dbReference type="ARBA" id="ARBA00023015"/>
    </source>
</evidence>
<dbReference type="RefSeq" id="WP_212772326.1">
    <property type="nucleotide sequence ID" value="NZ_AP024601.1"/>
</dbReference>
<organism evidence="6 7">
    <name type="scientific">Polycladomyces abyssicola</name>
    <dbReference type="NCBI Taxonomy" id="1125966"/>
    <lineage>
        <taxon>Bacteria</taxon>
        <taxon>Bacillati</taxon>
        <taxon>Bacillota</taxon>
        <taxon>Bacilli</taxon>
        <taxon>Bacillales</taxon>
        <taxon>Thermoactinomycetaceae</taxon>
        <taxon>Polycladomyces</taxon>
    </lineage>
</organism>
<keyword evidence="4" id="KW-0804">Transcription</keyword>
<dbReference type="AlphaFoldDB" id="A0A8D5UEE3"/>
<evidence type="ECO:0000313" key="7">
    <source>
        <dbReference type="Proteomes" id="UP000677436"/>
    </source>
</evidence>
<dbReference type="EMBL" id="AP024601">
    <property type="protein sequence ID" value="BCU81911.1"/>
    <property type="molecule type" value="Genomic_DNA"/>
</dbReference>
<dbReference type="PANTHER" id="PTHR30419">
    <property type="entry name" value="HTH-TYPE TRANSCRIPTIONAL REGULATOR YBHD"/>
    <property type="match status" value="1"/>
</dbReference>
<protein>
    <submittedName>
        <fullName evidence="6">Putative HTH-type transcriptional regulator YybE</fullName>
    </submittedName>
</protein>
<feature type="domain" description="HTH lysR-type" evidence="5">
    <location>
        <begin position="1"/>
        <end position="58"/>
    </location>
</feature>
<dbReference type="GO" id="GO:0003677">
    <property type="term" value="F:DNA binding"/>
    <property type="evidence" value="ECO:0007669"/>
    <property type="project" value="UniProtKB-KW"/>
</dbReference>
<dbReference type="SUPFAM" id="SSF53850">
    <property type="entry name" value="Periplasmic binding protein-like II"/>
    <property type="match status" value="1"/>
</dbReference>
<accession>A0A8D5UEE3</accession>
<name>A0A8D5UEE3_9BACL</name>
<dbReference type="InterPro" id="IPR050950">
    <property type="entry name" value="HTH-type_LysR_regulators"/>
</dbReference>
<dbReference type="CDD" id="cd08434">
    <property type="entry name" value="PBP2_GltC_like"/>
    <property type="match status" value="1"/>
</dbReference>
<keyword evidence="7" id="KW-1185">Reference proteome</keyword>
<keyword evidence="2" id="KW-0805">Transcription regulation</keyword>
<dbReference type="InterPro" id="IPR036388">
    <property type="entry name" value="WH-like_DNA-bd_sf"/>
</dbReference>
<dbReference type="PRINTS" id="PR00039">
    <property type="entry name" value="HTHLYSR"/>
</dbReference>
<dbReference type="FunFam" id="1.10.10.10:FF:000001">
    <property type="entry name" value="LysR family transcriptional regulator"/>
    <property type="match status" value="1"/>
</dbReference>
<gene>
    <name evidence="6" type="primary">yybE</name>
    <name evidence="6" type="ORF">JIR001_16940</name>
</gene>
<dbReference type="Proteomes" id="UP000677436">
    <property type="component" value="Chromosome"/>
</dbReference>
<dbReference type="Gene3D" id="3.40.190.290">
    <property type="match status" value="1"/>
</dbReference>
<evidence type="ECO:0000256" key="4">
    <source>
        <dbReference type="ARBA" id="ARBA00023163"/>
    </source>
</evidence>
<dbReference type="GO" id="GO:0003700">
    <property type="term" value="F:DNA-binding transcription factor activity"/>
    <property type="evidence" value="ECO:0007669"/>
    <property type="project" value="InterPro"/>
</dbReference>